<evidence type="ECO:0000313" key="2">
    <source>
        <dbReference type="WBParaSite" id="RSKR_0001134700.1"/>
    </source>
</evidence>
<accession>A0AC35UH45</accession>
<name>A0AC35UH45_9BILA</name>
<proteinExistence type="predicted"/>
<sequence>MSSLKRSNSCWMDEGGQPSAEDLQSQDCPPLKKVRSLNAVGAAVKNTFKNFSFSKCKTTRSQSFNVSRTRITSNSSDQPDQNLTTDSPMNITNANLCTPTQQKSFATYTTPINSVCDTPPSLQRTNGEFEDKFDLEETPRKCPASPTASHQSATSFDVNFLQGVIGDSEPGEAFRKEQFLLTRQILGNETYDSDTDPHNLSDSFDLNDSFMGEDDDDDVNLNADRVFLPERNGSLSSNEYGERSPDLSMCDTLGSTSNLTCINNGEITDDSTDKSSSTIARAPSDRIRFRDQMRIIHSNDTPTLQRNTNIDIFQNNESFMNGQERADSIVSTNSDMSSISHMGAFNIENQNLYDLDNAFKIGSPNQFLTLKSILKKQHDTSECGSHSVFNKSVRWKESNEEITFDKTNNSTKSSSSPFDFQRLLNALREFARKSKNAGELSDEPIVIERDHTLKRRIILLPRNPSSILKYLNFKTLKTMLEKTYKYKVFFKYVPRKMSKHQWRRVDLIFVDSLSCIDLNDYKTKNGSAVDVTKNFPMMQCGIEGDMYSTDGFGDKMLVYQFAKNDIKIGQTFCDHIKSMIERYRFNRPS</sequence>
<dbReference type="Proteomes" id="UP000095286">
    <property type="component" value="Unplaced"/>
</dbReference>
<evidence type="ECO:0000313" key="1">
    <source>
        <dbReference type="Proteomes" id="UP000095286"/>
    </source>
</evidence>
<dbReference type="WBParaSite" id="RSKR_0001134700.1">
    <property type="protein sequence ID" value="RSKR_0001134700.1"/>
    <property type="gene ID" value="RSKR_0001134700"/>
</dbReference>
<protein>
    <submittedName>
        <fullName evidence="2">Anoctamin</fullName>
    </submittedName>
</protein>
<organism evidence="1 2">
    <name type="scientific">Rhabditophanes sp. KR3021</name>
    <dbReference type="NCBI Taxonomy" id="114890"/>
    <lineage>
        <taxon>Eukaryota</taxon>
        <taxon>Metazoa</taxon>
        <taxon>Ecdysozoa</taxon>
        <taxon>Nematoda</taxon>
        <taxon>Chromadorea</taxon>
        <taxon>Rhabditida</taxon>
        <taxon>Tylenchina</taxon>
        <taxon>Panagrolaimomorpha</taxon>
        <taxon>Strongyloidoidea</taxon>
        <taxon>Alloionematidae</taxon>
        <taxon>Rhabditophanes</taxon>
    </lineage>
</organism>
<reference evidence="2" key="1">
    <citation type="submission" date="2016-11" db="UniProtKB">
        <authorList>
            <consortium name="WormBaseParasite"/>
        </authorList>
    </citation>
    <scope>IDENTIFICATION</scope>
    <source>
        <strain evidence="2">KR3021</strain>
    </source>
</reference>